<gene>
    <name evidence="2" type="ORF">BN12_2620005</name>
</gene>
<dbReference type="PANTHER" id="PTHR43471">
    <property type="entry name" value="ABC TRANSPORTER PERMEASE"/>
    <property type="match status" value="1"/>
</dbReference>
<protein>
    <recommendedName>
        <fullName evidence="4">ABC-type transport system involved in multi-copper enzyme maturation, permease component</fullName>
    </recommendedName>
</protein>
<dbReference type="EMBL" id="CAJB01000182">
    <property type="protein sequence ID" value="CCH78190.1"/>
    <property type="molecule type" value="Genomic_DNA"/>
</dbReference>
<feature type="transmembrane region" description="Helical" evidence="1">
    <location>
        <begin position="138"/>
        <end position="162"/>
    </location>
</feature>
<keyword evidence="1" id="KW-0472">Membrane</keyword>
<dbReference type="GO" id="GO:0005886">
    <property type="term" value="C:plasma membrane"/>
    <property type="evidence" value="ECO:0007669"/>
    <property type="project" value="UniProtKB-SubCell"/>
</dbReference>
<keyword evidence="3" id="KW-1185">Reference proteome</keyword>
<dbReference type="Proteomes" id="UP000035721">
    <property type="component" value="Unassembled WGS sequence"/>
</dbReference>
<keyword evidence="1" id="KW-1133">Transmembrane helix</keyword>
<feature type="transmembrane region" description="Helical" evidence="1">
    <location>
        <begin position="322"/>
        <end position="342"/>
    </location>
</feature>
<evidence type="ECO:0000313" key="3">
    <source>
        <dbReference type="Proteomes" id="UP000035721"/>
    </source>
</evidence>
<dbReference type="OrthoDB" id="149032at2"/>
<accession>A0A077M203</accession>
<evidence type="ECO:0000313" key="2">
    <source>
        <dbReference type="EMBL" id="CCH78190.1"/>
    </source>
</evidence>
<evidence type="ECO:0008006" key="4">
    <source>
        <dbReference type="Google" id="ProtNLM"/>
    </source>
</evidence>
<dbReference type="RefSeq" id="WP_048555153.1">
    <property type="nucleotide sequence ID" value="NZ_HF570958.1"/>
</dbReference>
<evidence type="ECO:0000256" key="1">
    <source>
        <dbReference type="SAM" id="Phobius"/>
    </source>
</evidence>
<sequence length="359" mass="38584">MSAHGVWTVAALELRQRARTSRWPAVLAVWFVVIAGVTVLTWLAINSSSNDVLAGPTLYDVTTFLVLALGMLVVPSLTATSINGDREQGVLATLQTTLLTPADIVVGKLLASWLVSLVFLAVSLPFLVWAWVSGGISIGSVLASLAVLALVLAVVCAIGLMFSTLTARPVASAVLTYLAMAALTFGTVIVFVLSFFLVDSREQVRYYGVPDSWWEQHQSVTPDDASSEPTVADCRHLTRETEVIHTERIWWLLPLNPFVVVADAAPGRDVRQTTSSGGFTPMRYISIGARAARAGADTRERQECYVGSNAPEEEEPLQSGPVWPFGLGFLLVVGAGASAVAIRRTRTPVRRLPNGTRIA</sequence>
<dbReference type="GO" id="GO:0140359">
    <property type="term" value="F:ABC-type transporter activity"/>
    <property type="evidence" value="ECO:0007669"/>
    <property type="project" value="InterPro"/>
</dbReference>
<feature type="transmembrane region" description="Helical" evidence="1">
    <location>
        <begin position="174"/>
        <end position="198"/>
    </location>
</feature>
<name>A0A077M203_9MICO</name>
<reference evidence="2 3" key="1">
    <citation type="journal article" date="2013" name="ISME J.">
        <title>A metabolic model for members of the genus Tetrasphaera involved in enhanced biological phosphorus removal.</title>
        <authorList>
            <person name="Kristiansen R."/>
            <person name="Nguyen H.T.T."/>
            <person name="Saunders A.M."/>
            <person name="Nielsen J.L."/>
            <person name="Wimmer R."/>
            <person name="Le V.Q."/>
            <person name="McIlroy S.J."/>
            <person name="Petrovski S."/>
            <person name="Seviour R.J."/>
            <person name="Calteau A."/>
            <person name="Nielsen K.L."/>
            <person name="Nielsen P.H."/>
        </authorList>
    </citation>
    <scope>NUCLEOTIDE SEQUENCE [LARGE SCALE GENOMIC DNA]</scope>
    <source>
        <strain evidence="2 3">T1-X7</strain>
    </source>
</reference>
<comment type="caution">
    <text evidence="2">The sequence shown here is derived from an EMBL/GenBank/DDBJ whole genome shotgun (WGS) entry which is preliminary data.</text>
</comment>
<feature type="transmembrane region" description="Helical" evidence="1">
    <location>
        <begin position="109"/>
        <end position="132"/>
    </location>
</feature>
<feature type="transmembrane region" description="Helical" evidence="1">
    <location>
        <begin position="57"/>
        <end position="77"/>
    </location>
</feature>
<keyword evidence="1" id="KW-0812">Transmembrane</keyword>
<dbReference type="AlphaFoldDB" id="A0A077M203"/>
<dbReference type="STRING" id="1194083.BN12_2620005"/>
<organism evidence="2 3">
    <name type="scientific">Nostocoides japonicum T1-X7</name>
    <dbReference type="NCBI Taxonomy" id="1194083"/>
    <lineage>
        <taxon>Bacteria</taxon>
        <taxon>Bacillati</taxon>
        <taxon>Actinomycetota</taxon>
        <taxon>Actinomycetes</taxon>
        <taxon>Micrococcales</taxon>
        <taxon>Intrasporangiaceae</taxon>
        <taxon>Nostocoides</taxon>
    </lineage>
</organism>
<proteinExistence type="predicted"/>
<feature type="transmembrane region" description="Helical" evidence="1">
    <location>
        <begin position="25"/>
        <end position="45"/>
    </location>
</feature>